<feature type="compositionally biased region" description="Pro residues" evidence="1">
    <location>
        <begin position="250"/>
        <end position="260"/>
    </location>
</feature>
<evidence type="ECO:0000313" key="2">
    <source>
        <dbReference type="EMBL" id="EUC56444.1"/>
    </source>
</evidence>
<sequence length="349" mass="37671">MNSYGGTGLTWDTKITEDRTSTNHETMFSTNAKTPLFGSEHLKQLLGYIVAPHQWRIPSGEGLGRLFTKTLEGYHTGLVTMVDATATIFQGQHDGQADAQYNENCIVNEGPRDSVRLDNSNLNNIESAPVEAPLDAKGGCGFIPRPLRLGSICGSSQIGIRARPLSFQPDIDTMSAQRTLEEKKRQRNSTGSVGMSEWLAQLHAGVNPYVDQGVMQSVAGTLHDTEHMSPPITPTTPSLMPTSSSTSPASTPPTTPPASPGPVSQFNLKQTRTEVDVLSAFPLPPSTVQWKTLPVSLPGRLETIVEEASTTGGDRRRRARCSYTGGKYDKVVVPTIPQELISEEIGVAC</sequence>
<protein>
    <submittedName>
        <fullName evidence="2">Uncharacterized protein</fullName>
    </submittedName>
</protein>
<feature type="region of interest" description="Disordered" evidence="1">
    <location>
        <begin position="224"/>
        <end position="263"/>
    </location>
</feature>
<evidence type="ECO:0000313" key="3">
    <source>
        <dbReference type="Proteomes" id="UP000030108"/>
    </source>
</evidence>
<proteinExistence type="predicted"/>
<dbReference type="Proteomes" id="UP000030108">
    <property type="component" value="Unassembled WGS sequence"/>
</dbReference>
<dbReference type="EMBL" id="JATN01000322">
    <property type="protein sequence ID" value="EUC56444.1"/>
    <property type="molecule type" value="Genomic_DNA"/>
</dbReference>
<accession>X8J4I1</accession>
<feature type="compositionally biased region" description="Low complexity" evidence="1">
    <location>
        <begin position="235"/>
        <end position="249"/>
    </location>
</feature>
<reference evidence="3" key="1">
    <citation type="journal article" date="2014" name="Genome Announc.">
        <title>Draft genome sequence of the plant-pathogenic soil fungus Rhizoctonia solani anastomosis group 3 strain Rhs1AP.</title>
        <authorList>
            <person name="Cubeta M.A."/>
            <person name="Thomas E."/>
            <person name="Dean R.A."/>
            <person name="Jabaji S."/>
            <person name="Neate S.M."/>
            <person name="Tavantzis S."/>
            <person name="Toda T."/>
            <person name="Vilgalys R."/>
            <person name="Bharathan N."/>
            <person name="Fedorova-Abrams N."/>
            <person name="Pakala S.B."/>
            <person name="Pakala S.M."/>
            <person name="Zafar N."/>
            <person name="Joardar V."/>
            <person name="Losada L."/>
            <person name="Nierman W.C."/>
        </authorList>
    </citation>
    <scope>NUCLEOTIDE SEQUENCE [LARGE SCALE GENOMIC DNA]</scope>
    <source>
        <strain evidence="3">AG-3</strain>
    </source>
</reference>
<dbReference type="OrthoDB" id="3163305at2759"/>
<organism evidence="2 3">
    <name type="scientific">Rhizoctonia solani AG-3 Rhs1AP</name>
    <dbReference type="NCBI Taxonomy" id="1086054"/>
    <lineage>
        <taxon>Eukaryota</taxon>
        <taxon>Fungi</taxon>
        <taxon>Dikarya</taxon>
        <taxon>Basidiomycota</taxon>
        <taxon>Agaricomycotina</taxon>
        <taxon>Agaricomycetes</taxon>
        <taxon>Cantharellales</taxon>
        <taxon>Ceratobasidiaceae</taxon>
        <taxon>Rhizoctonia</taxon>
    </lineage>
</organism>
<evidence type="ECO:0000256" key="1">
    <source>
        <dbReference type="SAM" id="MobiDB-lite"/>
    </source>
</evidence>
<comment type="caution">
    <text evidence="2">The sequence shown here is derived from an EMBL/GenBank/DDBJ whole genome shotgun (WGS) entry which is preliminary data.</text>
</comment>
<name>X8J4I1_9AGAM</name>
<gene>
    <name evidence="2" type="ORF">RSOL_179480</name>
</gene>
<dbReference type="AlphaFoldDB" id="X8J4I1"/>